<evidence type="ECO:0000256" key="5">
    <source>
        <dbReference type="ARBA" id="ARBA00023167"/>
    </source>
</evidence>
<evidence type="ECO:0000256" key="2">
    <source>
        <dbReference type="ARBA" id="ARBA00011974"/>
    </source>
</evidence>
<gene>
    <name evidence="7" type="ORF">IAC55_07590</name>
</gene>
<dbReference type="InterPro" id="IPR000845">
    <property type="entry name" value="Nucleoside_phosphorylase_d"/>
</dbReference>
<evidence type="ECO:0000259" key="6">
    <source>
        <dbReference type="Pfam" id="PF01048"/>
    </source>
</evidence>
<dbReference type="GO" id="GO:0019284">
    <property type="term" value="P:L-methionine salvage from S-adenosylmethionine"/>
    <property type="evidence" value="ECO:0007669"/>
    <property type="project" value="TreeGrafter"/>
</dbReference>
<dbReference type="EC" id="3.2.2.9" evidence="2"/>
<keyword evidence="7" id="KW-0326">Glycosidase</keyword>
<dbReference type="PANTHER" id="PTHR46832:SF1">
    <property type="entry name" value="5'-METHYLTHIOADENOSINE_S-ADENOSYLHOMOCYSTEINE NUCLEOSIDASE"/>
    <property type="match status" value="1"/>
</dbReference>
<evidence type="ECO:0000313" key="8">
    <source>
        <dbReference type="Proteomes" id="UP000823611"/>
    </source>
</evidence>
<feature type="domain" description="Nucleoside phosphorylase" evidence="6">
    <location>
        <begin position="3"/>
        <end position="229"/>
    </location>
</feature>
<dbReference type="GO" id="GO:0008930">
    <property type="term" value="F:methylthioadenosine nucleosidase activity"/>
    <property type="evidence" value="ECO:0007669"/>
    <property type="project" value="InterPro"/>
</dbReference>
<accession>A0A9D9DY42</accession>
<reference evidence="7" key="2">
    <citation type="journal article" date="2021" name="PeerJ">
        <title>Extensive microbial diversity within the chicken gut microbiome revealed by metagenomics and culture.</title>
        <authorList>
            <person name="Gilroy R."/>
            <person name="Ravi A."/>
            <person name="Getino M."/>
            <person name="Pursley I."/>
            <person name="Horton D.L."/>
            <person name="Alikhan N.F."/>
            <person name="Baker D."/>
            <person name="Gharbi K."/>
            <person name="Hall N."/>
            <person name="Watson M."/>
            <person name="Adriaenssens E.M."/>
            <person name="Foster-Nyarko E."/>
            <person name="Jarju S."/>
            <person name="Secka A."/>
            <person name="Antonio M."/>
            <person name="Oren A."/>
            <person name="Chaudhuri R.R."/>
            <person name="La Ragione R."/>
            <person name="Hildebrand F."/>
            <person name="Pallen M.J."/>
        </authorList>
    </citation>
    <scope>NUCLEOTIDE SEQUENCE</scope>
    <source>
        <strain evidence="7">F6-4510</strain>
    </source>
</reference>
<dbReference type="GO" id="GO:0008782">
    <property type="term" value="F:adenosylhomocysteine nucleosidase activity"/>
    <property type="evidence" value="ECO:0007669"/>
    <property type="project" value="UniProtKB-EC"/>
</dbReference>
<proteinExistence type="predicted"/>
<dbReference type="InterPro" id="IPR035994">
    <property type="entry name" value="Nucleoside_phosphorylase_sf"/>
</dbReference>
<keyword evidence="5" id="KW-0486">Methionine biosynthesis</keyword>
<dbReference type="PANTHER" id="PTHR46832">
    <property type="entry name" value="5'-METHYLTHIOADENOSINE/S-ADENOSYLHOMOCYSTEINE NUCLEOSIDASE"/>
    <property type="match status" value="1"/>
</dbReference>
<comment type="pathway">
    <text evidence="1">Amino-acid biosynthesis; L-methionine biosynthesis via salvage pathway; S-methyl-5-thio-alpha-D-ribose 1-phosphate from S-methyl-5'-thioadenosine (hydrolase route): step 1/2.</text>
</comment>
<dbReference type="AlphaFoldDB" id="A0A9D9DY42"/>
<evidence type="ECO:0000313" key="7">
    <source>
        <dbReference type="EMBL" id="MBO8435165.1"/>
    </source>
</evidence>
<protein>
    <recommendedName>
        <fullName evidence="2">adenosylhomocysteine nucleosidase</fullName>
        <ecNumber evidence="2">3.2.2.9</ecNumber>
    </recommendedName>
</protein>
<evidence type="ECO:0000256" key="1">
    <source>
        <dbReference type="ARBA" id="ARBA00004945"/>
    </source>
</evidence>
<evidence type="ECO:0000256" key="4">
    <source>
        <dbReference type="ARBA" id="ARBA00022801"/>
    </source>
</evidence>
<keyword evidence="3" id="KW-0028">Amino-acid biosynthesis</keyword>
<evidence type="ECO:0000256" key="3">
    <source>
        <dbReference type="ARBA" id="ARBA00022605"/>
    </source>
</evidence>
<dbReference type="GO" id="GO:0005829">
    <property type="term" value="C:cytosol"/>
    <property type="evidence" value="ECO:0007669"/>
    <property type="project" value="TreeGrafter"/>
</dbReference>
<dbReference type="Proteomes" id="UP000823611">
    <property type="component" value="Unassembled WGS sequence"/>
</dbReference>
<sequence>MKTIGIIGAMDEEIAVLKEKIDVVTSKSVIGLDFYIGMFNGNSVVFVRSGIGKVNASVCAQVLVDHFAVDYIINVGVAGAVSPELNVGDVVISKDTVQHDMDTSAFGDPLGEIPRMAESYFKADDELVKLALECAEEICTPEKVFFGRVASGDQFISDKEKKKKLWTTFGAYCTEMEGAAIAHACWLNKIPFVIIRSISDNADNEADMKYEEFVEIAAKNSGEIVYKLLQSI</sequence>
<dbReference type="NCBIfam" id="NF004079">
    <property type="entry name" value="PRK05584.1"/>
    <property type="match status" value="1"/>
</dbReference>
<dbReference type="Gene3D" id="3.40.50.1580">
    <property type="entry name" value="Nucleoside phosphorylase domain"/>
    <property type="match status" value="1"/>
</dbReference>
<dbReference type="SUPFAM" id="SSF53167">
    <property type="entry name" value="Purine and uridine phosphorylases"/>
    <property type="match status" value="1"/>
</dbReference>
<comment type="caution">
    <text evidence="7">The sequence shown here is derived from an EMBL/GenBank/DDBJ whole genome shotgun (WGS) entry which is preliminary data.</text>
</comment>
<dbReference type="NCBIfam" id="TIGR01704">
    <property type="entry name" value="MTA_SAH-Nsdase"/>
    <property type="match status" value="1"/>
</dbReference>
<dbReference type="GO" id="GO:0009164">
    <property type="term" value="P:nucleoside catabolic process"/>
    <property type="evidence" value="ECO:0007669"/>
    <property type="project" value="InterPro"/>
</dbReference>
<organism evidence="7 8">
    <name type="scientific">Candidatus Fimicola merdigallinarum</name>
    <dbReference type="NCBI Taxonomy" id="2840819"/>
    <lineage>
        <taxon>Bacteria</taxon>
        <taxon>Bacillati</taxon>
        <taxon>Bacillota</taxon>
        <taxon>Clostridia</taxon>
        <taxon>Lachnospirales</taxon>
        <taxon>Lachnospiraceae</taxon>
        <taxon>Lachnospiraceae incertae sedis</taxon>
        <taxon>Candidatus Fimicola</taxon>
    </lineage>
</organism>
<dbReference type="InterPro" id="IPR010049">
    <property type="entry name" value="MTA_SAH_Nsdase"/>
</dbReference>
<dbReference type="GO" id="GO:0019509">
    <property type="term" value="P:L-methionine salvage from methylthioadenosine"/>
    <property type="evidence" value="ECO:0007669"/>
    <property type="project" value="InterPro"/>
</dbReference>
<dbReference type="EMBL" id="JADIMX010000140">
    <property type="protein sequence ID" value="MBO8435165.1"/>
    <property type="molecule type" value="Genomic_DNA"/>
</dbReference>
<keyword evidence="4 7" id="KW-0378">Hydrolase</keyword>
<dbReference type="Pfam" id="PF01048">
    <property type="entry name" value="PNP_UDP_1"/>
    <property type="match status" value="1"/>
</dbReference>
<name>A0A9D9DY42_9FIRM</name>
<reference evidence="7" key="1">
    <citation type="submission" date="2020-10" db="EMBL/GenBank/DDBJ databases">
        <authorList>
            <person name="Gilroy R."/>
        </authorList>
    </citation>
    <scope>NUCLEOTIDE SEQUENCE</scope>
    <source>
        <strain evidence="7">F6-4510</strain>
    </source>
</reference>
<dbReference type="CDD" id="cd09008">
    <property type="entry name" value="MTAN"/>
    <property type="match status" value="1"/>
</dbReference>